<keyword evidence="3" id="KW-1185">Reference proteome</keyword>
<dbReference type="NCBIfam" id="TIGR01635">
    <property type="entry name" value="tail_comp_S"/>
    <property type="match status" value="1"/>
</dbReference>
<reference evidence="3" key="1">
    <citation type="submission" date="2015-05" db="EMBL/GenBank/DDBJ databases">
        <title>Draft genome sequencing of a biphenyl-degrading bacterium, Pseudomonas balearica KF707 (=NBRC110670).</title>
        <authorList>
            <person name="Kimura N."/>
            <person name="Hirose J."/>
            <person name="Watanabe T."/>
            <person name="Suenaga H."/>
            <person name="Fujihara H."/>
            <person name="Noguchi M."/>
            <person name="Hashimoto M."/>
            <person name="Shimodaira J."/>
            <person name="Tsuchikane K."/>
            <person name="Hosoyama A."/>
            <person name="Yamazoe A."/>
            <person name="Fujita N."/>
            <person name="Furukawa K."/>
        </authorList>
    </citation>
    <scope>NUCLEOTIDE SEQUENCE [LARGE SCALE GENOMIC DNA]</scope>
    <source>
        <strain evidence="3">DSM 10086 / NBRC 110670 / KF707</strain>
    </source>
</reference>
<reference evidence="2 3" key="2">
    <citation type="journal article" date="2017" name="Int. J. Syst. Evol. Microbiol.">
        <title>Pseudomonas furukawaii sp. nov., a polychlorinated biphenyl-degrading bacterium isolated from biphenyl-contaminated soil in Japan.</title>
        <authorList>
            <person name="Kimura N."/>
            <person name="Watanabe T."/>
            <person name="Suenaga H."/>
            <person name="Fujihara H."/>
            <person name="Futagami T."/>
            <person name="Goto M."/>
            <person name="Hanada S."/>
            <person name="Hirose J."/>
        </authorList>
    </citation>
    <scope>NUCLEOTIDE SEQUENCE [LARGE SCALE GENOMIC DNA]</scope>
    <source>
        <strain evidence="3">DSM 10086 / NBRC 110670 / KF707</strain>
    </source>
</reference>
<evidence type="ECO:0000256" key="1">
    <source>
        <dbReference type="SAM" id="MobiDB-lite"/>
    </source>
</evidence>
<name>A0AAD1C0N0_METFU</name>
<dbReference type="KEGG" id="pfuw:KF707C_27030"/>
<dbReference type="Proteomes" id="UP000218554">
    <property type="component" value="Chromosome"/>
</dbReference>
<protein>
    <submittedName>
        <fullName evidence="2">Phage tail completion protein</fullName>
    </submittedName>
</protein>
<dbReference type="AlphaFoldDB" id="A0AAD1C0N0"/>
<proteinExistence type="predicted"/>
<feature type="region of interest" description="Disordered" evidence="1">
    <location>
        <begin position="35"/>
        <end position="66"/>
    </location>
</feature>
<dbReference type="Pfam" id="PF05069">
    <property type="entry name" value="Phage_tail_S"/>
    <property type="match status" value="1"/>
</dbReference>
<dbReference type="InterPro" id="IPR006522">
    <property type="entry name" value="Phage_virion_morphogenesis"/>
</dbReference>
<evidence type="ECO:0000313" key="3">
    <source>
        <dbReference type="Proteomes" id="UP000218554"/>
    </source>
</evidence>
<organism evidence="2 3">
    <name type="scientific">Metapseudomonas furukawaii</name>
    <name type="common">Pseudomonas furukawaii</name>
    <dbReference type="NCBI Taxonomy" id="1149133"/>
    <lineage>
        <taxon>Bacteria</taxon>
        <taxon>Pseudomonadati</taxon>
        <taxon>Pseudomonadota</taxon>
        <taxon>Gammaproteobacteria</taxon>
        <taxon>Pseudomonadales</taxon>
        <taxon>Pseudomonadaceae</taxon>
        <taxon>Metapseudomonas</taxon>
    </lineage>
</organism>
<dbReference type="RefSeq" id="WP_004421790.1">
    <property type="nucleotide sequence ID" value="NZ_AJMR01000170.1"/>
</dbReference>
<accession>A0AAD1C0N0</accession>
<gene>
    <name evidence="2" type="ORF">KF707C_27030</name>
</gene>
<feature type="compositionally biased region" description="Low complexity" evidence="1">
    <location>
        <begin position="38"/>
        <end position="47"/>
    </location>
</feature>
<dbReference type="EMBL" id="AP014862">
    <property type="protein sequence ID" value="BAU74391.1"/>
    <property type="molecule type" value="Genomic_DNA"/>
</dbReference>
<feature type="compositionally biased region" description="Basic residues" evidence="1">
    <location>
        <begin position="57"/>
        <end position="66"/>
    </location>
</feature>
<sequence length="151" mass="17296">MSNDLRALEDWAGALLVKLGPTERRRLTQSIARDLRRSQQQRIASQRNPDGSAYAPRKPRKLRSKAGRIRRKMFAKLRTARHLKLQSSAERIAIGFLGRTARLARIHQYGLRDRAGRNAPQVQYSQRELLGFSDAELQHIRDQLLAHLVGP</sequence>
<evidence type="ECO:0000313" key="2">
    <source>
        <dbReference type="EMBL" id="BAU74391.1"/>
    </source>
</evidence>